<gene>
    <name evidence="2" type="ORF">CBYS24578_00005388</name>
</gene>
<accession>A0A9N9UK60</accession>
<comment type="caution">
    <text evidence="2">The sequence shown here is derived from an EMBL/GenBank/DDBJ whole genome shotgun (WGS) entry which is preliminary data.</text>
</comment>
<keyword evidence="3" id="KW-1185">Reference proteome</keyword>
<evidence type="ECO:0000313" key="3">
    <source>
        <dbReference type="Proteomes" id="UP000754883"/>
    </source>
</evidence>
<feature type="compositionally biased region" description="Basic and acidic residues" evidence="1">
    <location>
        <begin position="27"/>
        <end position="50"/>
    </location>
</feature>
<evidence type="ECO:0000256" key="1">
    <source>
        <dbReference type="SAM" id="MobiDB-lite"/>
    </source>
</evidence>
<dbReference type="EMBL" id="CABFNO020001467">
    <property type="protein sequence ID" value="CAG9989740.1"/>
    <property type="molecule type" value="Genomic_DNA"/>
</dbReference>
<proteinExistence type="predicted"/>
<feature type="region of interest" description="Disordered" evidence="1">
    <location>
        <begin position="16"/>
        <end position="53"/>
    </location>
</feature>
<name>A0A9N9UK60_9HYPO</name>
<protein>
    <submittedName>
        <fullName evidence="2">Uncharacterized protein</fullName>
    </submittedName>
</protein>
<reference evidence="2" key="1">
    <citation type="submission" date="2021-10" db="EMBL/GenBank/DDBJ databases">
        <authorList>
            <person name="Piombo E."/>
        </authorList>
    </citation>
    <scope>NUCLEOTIDE SEQUENCE</scope>
</reference>
<evidence type="ECO:0000313" key="2">
    <source>
        <dbReference type="EMBL" id="CAG9989740.1"/>
    </source>
</evidence>
<dbReference type="AlphaFoldDB" id="A0A9N9UK60"/>
<dbReference type="Proteomes" id="UP000754883">
    <property type="component" value="Unassembled WGS sequence"/>
</dbReference>
<sequence length="120" mass="13518">MHLDLAQKQNGLQHVGDALQKIGTRRPGTEVRRSATDQPLDLRDLHESSTRRSSLTRHVLCRSVEVGWSGVYSAQSLFAQLCWTRRDCCCKTNQDHHSPRPSPCLESNTGEAPSVRHLFV</sequence>
<organism evidence="2 3">
    <name type="scientific">Clonostachys byssicola</name>
    <dbReference type="NCBI Taxonomy" id="160290"/>
    <lineage>
        <taxon>Eukaryota</taxon>
        <taxon>Fungi</taxon>
        <taxon>Dikarya</taxon>
        <taxon>Ascomycota</taxon>
        <taxon>Pezizomycotina</taxon>
        <taxon>Sordariomycetes</taxon>
        <taxon>Hypocreomycetidae</taxon>
        <taxon>Hypocreales</taxon>
        <taxon>Bionectriaceae</taxon>
        <taxon>Clonostachys</taxon>
    </lineage>
</organism>